<name>A0A9X3TVS1_9BACL</name>
<feature type="signal peptide" evidence="1">
    <location>
        <begin position="1"/>
        <end position="25"/>
    </location>
</feature>
<dbReference type="EMBL" id="JAPYYP010000070">
    <property type="protein sequence ID" value="MDA5111083.1"/>
    <property type="molecule type" value="Genomic_DNA"/>
</dbReference>
<sequence>MLRLIKFFAIISFLLITACSSEEQAVPLIEITEELKKEFYDDAAELSYSLSEGFTKNNSFSDEEIELLDAFLDKYDGVGQHIDVVLFANIQLISGTNYIYESEGRNVVRREEIRKLLEDLREGTSLKPN</sequence>
<dbReference type="Proteomes" id="UP001151071">
    <property type="component" value="Unassembled WGS sequence"/>
</dbReference>
<evidence type="ECO:0000256" key="1">
    <source>
        <dbReference type="SAM" id="SignalP"/>
    </source>
</evidence>
<dbReference type="RefSeq" id="WP_271141103.1">
    <property type="nucleotide sequence ID" value="NZ_JAPYYP010000070.1"/>
</dbReference>
<accession>A0A9X3TVS1</accession>
<keyword evidence="3" id="KW-1185">Reference proteome</keyword>
<protein>
    <submittedName>
        <fullName evidence="2">Uncharacterized protein</fullName>
    </submittedName>
</protein>
<reference evidence="2" key="1">
    <citation type="submission" date="2022-12" db="EMBL/GenBank/DDBJ databases">
        <title>Draft genome sequence of the thermophilic strain Brevibacillus thermoruber HT42, isolated from Los Humeros, Puebla, Mexico, with biotechnological potential.</title>
        <authorList>
            <person name="Lara Sanchez J."/>
            <person name="Solis Palacios R."/>
            <person name="Bustos Baena A.S."/>
            <person name="Ruz Baez A.E."/>
            <person name="Espinosa Luna G."/>
            <person name="Oliart Ros R.M."/>
        </authorList>
    </citation>
    <scope>NUCLEOTIDE SEQUENCE</scope>
    <source>
        <strain evidence="2">HT42</strain>
    </source>
</reference>
<comment type="caution">
    <text evidence="2">The sequence shown here is derived from an EMBL/GenBank/DDBJ whole genome shotgun (WGS) entry which is preliminary data.</text>
</comment>
<proteinExistence type="predicted"/>
<dbReference type="AlphaFoldDB" id="A0A9X3TVS1"/>
<organism evidence="2 3">
    <name type="scientific">Brevibacillus thermoruber</name>
    <dbReference type="NCBI Taxonomy" id="33942"/>
    <lineage>
        <taxon>Bacteria</taxon>
        <taxon>Bacillati</taxon>
        <taxon>Bacillota</taxon>
        <taxon>Bacilli</taxon>
        <taxon>Bacillales</taxon>
        <taxon>Paenibacillaceae</taxon>
        <taxon>Brevibacillus</taxon>
    </lineage>
</organism>
<evidence type="ECO:0000313" key="3">
    <source>
        <dbReference type="Proteomes" id="UP001151071"/>
    </source>
</evidence>
<evidence type="ECO:0000313" key="2">
    <source>
        <dbReference type="EMBL" id="MDA5111083.1"/>
    </source>
</evidence>
<feature type="chain" id="PRO_5040829121" evidence="1">
    <location>
        <begin position="26"/>
        <end position="129"/>
    </location>
</feature>
<gene>
    <name evidence="2" type="ORF">O3V59_22385</name>
</gene>
<dbReference type="PROSITE" id="PS51257">
    <property type="entry name" value="PROKAR_LIPOPROTEIN"/>
    <property type="match status" value="1"/>
</dbReference>
<keyword evidence="1" id="KW-0732">Signal</keyword>